<keyword evidence="1" id="KW-0812">Transmembrane</keyword>
<protein>
    <submittedName>
        <fullName evidence="2">Uncharacterized protein</fullName>
    </submittedName>
</protein>
<feature type="transmembrane region" description="Helical" evidence="1">
    <location>
        <begin position="21"/>
        <end position="38"/>
    </location>
</feature>
<keyword evidence="1" id="KW-0472">Membrane</keyword>
<evidence type="ECO:0000313" key="2">
    <source>
        <dbReference type="EMBL" id="RMZ93341.1"/>
    </source>
</evidence>
<dbReference type="AlphaFoldDB" id="A0A3M7P2L8"/>
<dbReference type="EMBL" id="REGN01013887">
    <property type="protein sequence ID" value="RMZ93341.1"/>
    <property type="molecule type" value="Genomic_DNA"/>
</dbReference>
<organism evidence="2 3">
    <name type="scientific">Brachionus plicatilis</name>
    <name type="common">Marine rotifer</name>
    <name type="synonym">Brachionus muelleri</name>
    <dbReference type="NCBI Taxonomy" id="10195"/>
    <lineage>
        <taxon>Eukaryota</taxon>
        <taxon>Metazoa</taxon>
        <taxon>Spiralia</taxon>
        <taxon>Gnathifera</taxon>
        <taxon>Rotifera</taxon>
        <taxon>Eurotatoria</taxon>
        <taxon>Monogononta</taxon>
        <taxon>Pseudotrocha</taxon>
        <taxon>Ploima</taxon>
        <taxon>Brachionidae</taxon>
        <taxon>Brachionus</taxon>
    </lineage>
</organism>
<dbReference type="Proteomes" id="UP000276133">
    <property type="component" value="Unassembled WGS sequence"/>
</dbReference>
<reference evidence="2 3" key="1">
    <citation type="journal article" date="2018" name="Sci. Rep.">
        <title>Genomic signatures of local adaptation to the degree of environmental predictability in rotifers.</title>
        <authorList>
            <person name="Franch-Gras L."/>
            <person name="Hahn C."/>
            <person name="Garcia-Roger E.M."/>
            <person name="Carmona M.J."/>
            <person name="Serra M."/>
            <person name="Gomez A."/>
        </authorList>
    </citation>
    <scope>NUCLEOTIDE SEQUENCE [LARGE SCALE GENOMIC DNA]</scope>
    <source>
        <strain evidence="2">HYR1</strain>
    </source>
</reference>
<proteinExistence type="predicted"/>
<keyword evidence="1" id="KW-1133">Transmembrane helix</keyword>
<comment type="caution">
    <text evidence="2">The sequence shown here is derived from an EMBL/GenBank/DDBJ whole genome shotgun (WGS) entry which is preliminary data.</text>
</comment>
<gene>
    <name evidence="2" type="ORF">BpHYR1_050532</name>
</gene>
<name>A0A3M7P2L8_BRAPC</name>
<keyword evidence="3" id="KW-1185">Reference proteome</keyword>
<accession>A0A3M7P2L8</accession>
<evidence type="ECO:0000256" key="1">
    <source>
        <dbReference type="SAM" id="Phobius"/>
    </source>
</evidence>
<sequence>MDIKFLKTMCPVSMCRKNHKQFIYLASESLFNLLTIYIKEKLDLDFITLTFDKLCINMTVFKIFFDHFF</sequence>
<evidence type="ECO:0000313" key="3">
    <source>
        <dbReference type="Proteomes" id="UP000276133"/>
    </source>
</evidence>